<evidence type="ECO:0000256" key="1">
    <source>
        <dbReference type="SAM" id="MobiDB-lite"/>
    </source>
</evidence>
<organism evidence="2 3">
    <name type="scientific">Agrobacterium tomkonis CFBP 6623</name>
    <dbReference type="NCBI Taxonomy" id="1183432"/>
    <lineage>
        <taxon>Bacteria</taxon>
        <taxon>Pseudomonadati</taxon>
        <taxon>Pseudomonadota</taxon>
        <taxon>Alphaproteobacteria</taxon>
        <taxon>Hyphomicrobiales</taxon>
        <taxon>Rhizobiaceae</taxon>
        <taxon>Rhizobium/Agrobacterium group</taxon>
        <taxon>Agrobacterium</taxon>
        <taxon>Agrobacterium tumefaciens complex</taxon>
    </lineage>
</organism>
<sequence>MPERAPPRMKTERFLSVIGNLNEKNATDRRLCNGASQRQAAMKGTIRRKRRPPVVHAGLPLTPDRRRQNLSARCGTYQSRGNSGCRKHRSFKQG</sequence>
<dbReference type="STRING" id="1183432.AGR3A_Cc250055"/>
<name>A0A1S7PD26_9HYPH</name>
<dbReference type="EMBL" id="FBWK01000018">
    <property type="protein sequence ID" value="CUX19337.1"/>
    <property type="molecule type" value="Genomic_DNA"/>
</dbReference>
<dbReference type="Proteomes" id="UP000191988">
    <property type="component" value="Unassembled WGS sequence"/>
</dbReference>
<accession>A0A1S7PD26</accession>
<evidence type="ECO:0000313" key="3">
    <source>
        <dbReference type="Proteomes" id="UP000191988"/>
    </source>
</evidence>
<keyword evidence="3" id="KW-1185">Reference proteome</keyword>
<proteinExistence type="predicted"/>
<gene>
    <name evidence="2" type="ORF">AGR3A_Cc250055</name>
</gene>
<reference evidence="3" key="1">
    <citation type="submission" date="2016-01" db="EMBL/GenBank/DDBJ databases">
        <authorList>
            <person name="Regsiter A."/>
            <person name="william w."/>
        </authorList>
    </citation>
    <scope>NUCLEOTIDE SEQUENCE [LARGE SCALE GENOMIC DNA]</scope>
    <source>
        <strain evidence="3">CFBP 6623</strain>
    </source>
</reference>
<dbReference type="AlphaFoldDB" id="A0A1S7PD26"/>
<protein>
    <submittedName>
        <fullName evidence="2">Uncharacterized protein</fullName>
    </submittedName>
</protein>
<feature type="compositionally biased region" description="Basic residues" evidence="1">
    <location>
        <begin position="85"/>
        <end position="94"/>
    </location>
</feature>
<feature type="region of interest" description="Disordered" evidence="1">
    <location>
        <begin position="74"/>
        <end position="94"/>
    </location>
</feature>
<evidence type="ECO:0000313" key="2">
    <source>
        <dbReference type="EMBL" id="CUX19337.1"/>
    </source>
</evidence>